<dbReference type="AlphaFoldDB" id="A0A0A9ANL7"/>
<proteinExistence type="predicted"/>
<evidence type="ECO:0000313" key="1">
    <source>
        <dbReference type="EMBL" id="JAD48647.1"/>
    </source>
</evidence>
<accession>A0A0A9ANL7</accession>
<sequence>MAGGSSTHHVLGVPHLLGQLWHSEGTVLLGATRGQWSKSDHEEVKTWERYQVDSKLPKVRIQLSREAKAARDATHGCRDEMVEITKGWCCKLQCAEADVIERFIVKHHALIRVLNELVNGERGIVRLHHSIRHLR</sequence>
<dbReference type="EMBL" id="GBRH01249248">
    <property type="protein sequence ID" value="JAD48647.1"/>
    <property type="molecule type" value="Transcribed_RNA"/>
</dbReference>
<name>A0A0A9ANL7_ARUDO</name>
<protein>
    <submittedName>
        <fullName evidence="1">Tubulin beta chain, putative</fullName>
    </submittedName>
</protein>
<reference evidence="1" key="2">
    <citation type="journal article" date="2015" name="Data Brief">
        <title>Shoot transcriptome of the giant reed, Arundo donax.</title>
        <authorList>
            <person name="Barrero R.A."/>
            <person name="Guerrero F.D."/>
            <person name="Moolhuijzen P."/>
            <person name="Goolsby J.A."/>
            <person name="Tidwell J."/>
            <person name="Bellgard S.E."/>
            <person name="Bellgard M.I."/>
        </authorList>
    </citation>
    <scope>NUCLEOTIDE SEQUENCE</scope>
    <source>
        <tissue evidence="1">Shoot tissue taken approximately 20 cm above the soil surface</tissue>
    </source>
</reference>
<organism evidence="1">
    <name type="scientific">Arundo donax</name>
    <name type="common">Giant reed</name>
    <name type="synonym">Donax arundinaceus</name>
    <dbReference type="NCBI Taxonomy" id="35708"/>
    <lineage>
        <taxon>Eukaryota</taxon>
        <taxon>Viridiplantae</taxon>
        <taxon>Streptophyta</taxon>
        <taxon>Embryophyta</taxon>
        <taxon>Tracheophyta</taxon>
        <taxon>Spermatophyta</taxon>
        <taxon>Magnoliopsida</taxon>
        <taxon>Liliopsida</taxon>
        <taxon>Poales</taxon>
        <taxon>Poaceae</taxon>
        <taxon>PACMAD clade</taxon>
        <taxon>Arundinoideae</taxon>
        <taxon>Arundineae</taxon>
        <taxon>Arundo</taxon>
    </lineage>
</organism>
<reference evidence="1" key="1">
    <citation type="submission" date="2014-09" db="EMBL/GenBank/DDBJ databases">
        <authorList>
            <person name="Magalhaes I.L.F."/>
            <person name="Oliveira U."/>
            <person name="Santos F.R."/>
            <person name="Vidigal T.H.D.A."/>
            <person name="Brescovit A.D."/>
            <person name="Santos A.J."/>
        </authorList>
    </citation>
    <scope>NUCLEOTIDE SEQUENCE</scope>
    <source>
        <tissue evidence="1">Shoot tissue taken approximately 20 cm above the soil surface</tissue>
    </source>
</reference>